<evidence type="ECO:0000313" key="3">
    <source>
        <dbReference type="EMBL" id="KAK2185889.1"/>
    </source>
</evidence>
<dbReference type="Proteomes" id="UP001209878">
    <property type="component" value="Unassembled WGS sequence"/>
</dbReference>
<reference evidence="3" key="1">
    <citation type="journal article" date="2023" name="Mol. Biol. Evol.">
        <title>Third-Generation Sequencing Reveals the Adaptive Role of the Epigenome in Three Deep-Sea Polychaetes.</title>
        <authorList>
            <person name="Perez M."/>
            <person name="Aroh O."/>
            <person name="Sun Y."/>
            <person name="Lan Y."/>
            <person name="Juniper S.K."/>
            <person name="Young C.R."/>
            <person name="Angers B."/>
            <person name="Qian P.Y."/>
        </authorList>
    </citation>
    <scope>NUCLEOTIDE SEQUENCE</scope>
    <source>
        <strain evidence="3">R07B-5</strain>
    </source>
</reference>
<keyword evidence="2" id="KW-0378">Hydrolase</keyword>
<evidence type="ECO:0000256" key="2">
    <source>
        <dbReference type="ARBA" id="ARBA00022801"/>
    </source>
</evidence>
<evidence type="ECO:0000256" key="1">
    <source>
        <dbReference type="ARBA" id="ARBA00022722"/>
    </source>
</evidence>
<dbReference type="SUPFAM" id="SSF56219">
    <property type="entry name" value="DNase I-like"/>
    <property type="match status" value="1"/>
</dbReference>
<dbReference type="GO" id="GO:0003677">
    <property type="term" value="F:DNA binding"/>
    <property type="evidence" value="ECO:0007669"/>
    <property type="project" value="TreeGrafter"/>
</dbReference>
<keyword evidence="1" id="KW-0540">Nuclease</keyword>
<dbReference type="EMBL" id="JAODUO010000219">
    <property type="protein sequence ID" value="KAK2185889.1"/>
    <property type="molecule type" value="Genomic_DNA"/>
</dbReference>
<dbReference type="PANTHER" id="PTHR11371">
    <property type="entry name" value="DEOXYRIBONUCLEASE"/>
    <property type="match status" value="1"/>
</dbReference>
<dbReference type="SMART" id="SM00476">
    <property type="entry name" value="DNaseIc"/>
    <property type="match status" value="1"/>
</dbReference>
<comment type="caution">
    <text evidence="3">The sequence shown here is derived from an EMBL/GenBank/DDBJ whole genome shotgun (WGS) entry which is preliminary data.</text>
</comment>
<sequence length="106" mass="12388">MYKWDIKNAVLGGDFNAGCRYVRPREWTGIRLRTDTRFQWVIGDKADTTTAKSRCPYDRFVIAGRQLQASYVTNSAKPFRYYVGYKMSRQQAQKVSDHVPIEMKLN</sequence>
<gene>
    <name evidence="3" type="ORF">NP493_219g01039</name>
</gene>
<dbReference type="AlphaFoldDB" id="A0AAD9P0P1"/>
<dbReference type="GO" id="GO:0004530">
    <property type="term" value="F:deoxyribonuclease I activity"/>
    <property type="evidence" value="ECO:0007669"/>
    <property type="project" value="TreeGrafter"/>
</dbReference>
<keyword evidence="4" id="KW-1185">Reference proteome</keyword>
<dbReference type="InterPro" id="IPR016202">
    <property type="entry name" value="DNase_I"/>
</dbReference>
<organism evidence="3 4">
    <name type="scientific">Ridgeia piscesae</name>
    <name type="common">Tubeworm</name>
    <dbReference type="NCBI Taxonomy" id="27915"/>
    <lineage>
        <taxon>Eukaryota</taxon>
        <taxon>Metazoa</taxon>
        <taxon>Spiralia</taxon>
        <taxon>Lophotrochozoa</taxon>
        <taxon>Annelida</taxon>
        <taxon>Polychaeta</taxon>
        <taxon>Sedentaria</taxon>
        <taxon>Canalipalpata</taxon>
        <taxon>Sabellida</taxon>
        <taxon>Siboglinidae</taxon>
        <taxon>Ridgeia</taxon>
    </lineage>
</organism>
<dbReference type="PANTHER" id="PTHR11371:SF33">
    <property type="entry name" value="ENDONUCLEASE_EXONUCLEASE_PHOSPHATASE DOMAIN-CONTAINING PROTEIN"/>
    <property type="match status" value="1"/>
</dbReference>
<dbReference type="InterPro" id="IPR036691">
    <property type="entry name" value="Endo/exonu/phosph_ase_sf"/>
</dbReference>
<dbReference type="GO" id="GO:0006308">
    <property type="term" value="P:DNA catabolic process"/>
    <property type="evidence" value="ECO:0007669"/>
    <property type="project" value="InterPro"/>
</dbReference>
<protein>
    <submittedName>
        <fullName evidence="3">Uncharacterized protein</fullName>
    </submittedName>
</protein>
<proteinExistence type="predicted"/>
<dbReference type="PRINTS" id="PR00130">
    <property type="entry name" value="DNASEI"/>
</dbReference>
<name>A0AAD9P0P1_RIDPI</name>
<evidence type="ECO:0000313" key="4">
    <source>
        <dbReference type="Proteomes" id="UP001209878"/>
    </source>
</evidence>
<dbReference type="GO" id="GO:0005634">
    <property type="term" value="C:nucleus"/>
    <property type="evidence" value="ECO:0007669"/>
    <property type="project" value="TreeGrafter"/>
</dbReference>
<accession>A0AAD9P0P1</accession>
<dbReference type="Gene3D" id="3.60.10.10">
    <property type="entry name" value="Endonuclease/exonuclease/phosphatase"/>
    <property type="match status" value="1"/>
</dbReference>